<gene>
    <name evidence="4" type="ORF">ACFPP6_27135</name>
</gene>
<name>A0ABW0A705_9ACTN</name>
<protein>
    <submittedName>
        <fullName evidence="4">Maleylpyruvate isomerase family mycothiol-dependent enzyme</fullName>
    </submittedName>
</protein>
<dbReference type="Pfam" id="PF11716">
    <property type="entry name" value="MDMPI_N"/>
    <property type="match status" value="1"/>
</dbReference>
<comment type="caution">
    <text evidence="4">The sequence shown here is derived from an EMBL/GenBank/DDBJ whole genome shotgun (WGS) entry which is preliminary data.</text>
</comment>
<evidence type="ECO:0000313" key="4">
    <source>
        <dbReference type="EMBL" id="MFC5148350.1"/>
    </source>
</evidence>
<dbReference type="GO" id="GO:0016853">
    <property type="term" value="F:isomerase activity"/>
    <property type="evidence" value="ECO:0007669"/>
    <property type="project" value="UniProtKB-KW"/>
</dbReference>
<feature type="domain" description="Mycothiol-dependent maleylpyruvate isomerase metal-binding" evidence="3">
    <location>
        <begin position="8"/>
        <end position="149"/>
    </location>
</feature>
<dbReference type="PANTHER" id="PTHR40758">
    <property type="entry name" value="CONSERVED PROTEIN"/>
    <property type="match status" value="1"/>
</dbReference>
<evidence type="ECO:0000313" key="5">
    <source>
        <dbReference type="Proteomes" id="UP001596222"/>
    </source>
</evidence>
<dbReference type="Gene3D" id="1.20.120.450">
    <property type="entry name" value="dinb family like domain"/>
    <property type="match status" value="1"/>
</dbReference>
<dbReference type="PANTHER" id="PTHR40758:SF1">
    <property type="entry name" value="CONSERVED PROTEIN"/>
    <property type="match status" value="1"/>
</dbReference>
<sequence length="276" mass="29441">MDLLPHFHREVRAFEAAARRTAAAGGAPPVPSCPGWSVSDLVVHLGSVHRGVAHIVGDRLTGPPDAAGPAFSAGLPEDTSDWPRPESAPNHGPLPQSLADWFAEGAAALEALFRSRAPEEPAWTWSREQTTGFWLRVQTIEAAVHRWDAENALGTPGPVDAALAVEAVDHSFEVMVPWSRTRTAAPPGSGERYRFRRTDGAGVWTVRFDGDDVRSGAGNGTGTGTGTGEQEACDVEVSGTASELMLFLWGRLPAGRLAVRGDREVLDRYATLVPPV</sequence>
<dbReference type="RefSeq" id="WP_382047543.1">
    <property type="nucleotide sequence ID" value="NZ_JBHSKJ010000018.1"/>
</dbReference>
<feature type="region of interest" description="Disordered" evidence="1">
    <location>
        <begin position="60"/>
        <end position="93"/>
    </location>
</feature>
<dbReference type="SUPFAM" id="SSF109854">
    <property type="entry name" value="DinB/YfiT-like putative metalloenzymes"/>
    <property type="match status" value="1"/>
</dbReference>
<reference evidence="5" key="1">
    <citation type="journal article" date="2019" name="Int. J. Syst. Evol. Microbiol.">
        <title>The Global Catalogue of Microorganisms (GCM) 10K type strain sequencing project: providing services to taxonomists for standard genome sequencing and annotation.</title>
        <authorList>
            <consortium name="The Broad Institute Genomics Platform"/>
            <consortium name="The Broad Institute Genome Sequencing Center for Infectious Disease"/>
            <person name="Wu L."/>
            <person name="Ma J."/>
        </authorList>
    </citation>
    <scope>NUCLEOTIDE SEQUENCE [LARGE SCALE GENOMIC DNA]</scope>
    <source>
        <strain evidence="5">CGMCC 4.1641</strain>
    </source>
</reference>
<accession>A0ABW0A705</accession>
<evidence type="ECO:0000259" key="2">
    <source>
        <dbReference type="Pfam" id="PF07398"/>
    </source>
</evidence>
<keyword evidence="4" id="KW-0413">Isomerase</keyword>
<dbReference type="InterPro" id="IPR024344">
    <property type="entry name" value="MDMPI_metal-binding"/>
</dbReference>
<dbReference type="InterPro" id="IPR034660">
    <property type="entry name" value="DinB/YfiT-like"/>
</dbReference>
<keyword evidence="5" id="KW-1185">Reference proteome</keyword>
<proteinExistence type="predicted"/>
<evidence type="ECO:0000256" key="1">
    <source>
        <dbReference type="SAM" id="MobiDB-lite"/>
    </source>
</evidence>
<dbReference type="NCBIfam" id="TIGR03083">
    <property type="entry name" value="maleylpyruvate isomerase family mycothiol-dependent enzyme"/>
    <property type="match status" value="1"/>
</dbReference>
<dbReference type="Pfam" id="PF07398">
    <property type="entry name" value="MDMPI_C"/>
    <property type="match status" value="1"/>
</dbReference>
<dbReference type="InterPro" id="IPR010872">
    <property type="entry name" value="MDMPI_C-term_domain"/>
</dbReference>
<organism evidence="4 5">
    <name type="scientific">Streptomyces aureoversilis</name>
    <dbReference type="NCBI Taxonomy" id="67277"/>
    <lineage>
        <taxon>Bacteria</taxon>
        <taxon>Bacillati</taxon>
        <taxon>Actinomycetota</taxon>
        <taxon>Actinomycetes</taxon>
        <taxon>Kitasatosporales</taxon>
        <taxon>Streptomycetaceae</taxon>
        <taxon>Streptomyces</taxon>
    </lineage>
</organism>
<dbReference type="EMBL" id="JBHSKJ010000018">
    <property type="protein sequence ID" value="MFC5148350.1"/>
    <property type="molecule type" value="Genomic_DNA"/>
</dbReference>
<dbReference type="Proteomes" id="UP001596222">
    <property type="component" value="Unassembled WGS sequence"/>
</dbReference>
<dbReference type="InterPro" id="IPR017517">
    <property type="entry name" value="Maleyloyr_isom"/>
</dbReference>
<evidence type="ECO:0000259" key="3">
    <source>
        <dbReference type="Pfam" id="PF11716"/>
    </source>
</evidence>
<feature type="domain" description="MDMPI C-terminal" evidence="2">
    <location>
        <begin position="163"/>
        <end position="268"/>
    </location>
</feature>